<keyword evidence="3" id="KW-1185">Reference proteome</keyword>
<name>A0A0C3I6A2_9VIBR</name>
<accession>A0A0C3I6A2</accession>
<evidence type="ECO:0000256" key="1">
    <source>
        <dbReference type="SAM" id="MobiDB-lite"/>
    </source>
</evidence>
<evidence type="ECO:0000313" key="2">
    <source>
        <dbReference type="EMBL" id="KIN10545.1"/>
    </source>
</evidence>
<dbReference type="Proteomes" id="UP000031977">
    <property type="component" value="Unassembled WGS sequence"/>
</dbReference>
<dbReference type="OrthoDB" id="5896695at2"/>
<comment type="caution">
    <text evidence="2">The sequence shown here is derived from an EMBL/GenBank/DDBJ whole genome shotgun (WGS) entry which is preliminary data.</text>
</comment>
<organism evidence="2 3">
    <name type="scientific">Vibrio mytili</name>
    <dbReference type="NCBI Taxonomy" id="50718"/>
    <lineage>
        <taxon>Bacteria</taxon>
        <taxon>Pseudomonadati</taxon>
        <taxon>Pseudomonadota</taxon>
        <taxon>Gammaproteobacteria</taxon>
        <taxon>Vibrionales</taxon>
        <taxon>Vibrionaceae</taxon>
        <taxon>Vibrio</taxon>
    </lineage>
</organism>
<protein>
    <submittedName>
        <fullName evidence="2">Uncharacterized protein</fullName>
    </submittedName>
</protein>
<reference evidence="2 3" key="1">
    <citation type="submission" date="2015-01" db="EMBL/GenBank/DDBJ databases">
        <title>Draft genome of Vibrio mytili type strain CAIM 528.</title>
        <authorList>
            <person name="Gonzalez-Castillo A."/>
            <person name="Gomez-Gil B."/>
            <person name="Enciso-Ibarra J."/>
        </authorList>
    </citation>
    <scope>NUCLEOTIDE SEQUENCE [LARGE SCALE GENOMIC DNA]</scope>
    <source>
        <strain evidence="2 3">CAIM 528</strain>
    </source>
</reference>
<feature type="compositionally biased region" description="Basic and acidic residues" evidence="1">
    <location>
        <begin position="184"/>
        <end position="197"/>
    </location>
</feature>
<evidence type="ECO:0000313" key="3">
    <source>
        <dbReference type="Proteomes" id="UP000031977"/>
    </source>
</evidence>
<feature type="region of interest" description="Disordered" evidence="1">
    <location>
        <begin position="184"/>
        <end position="204"/>
    </location>
</feature>
<dbReference type="EMBL" id="JXOK01000049">
    <property type="protein sequence ID" value="KIN10545.1"/>
    <property type="molecule type" value="Genomic_DNA"/>
</dbReference>
<gene>
    <name evidence="2" type="ORF">SU60_13085</name>
</gene>
<proteinExistence type="predicted"/>
<sequence>MNDRTSIGRLVITSLSIFLSLSLMTSYTYANTKPYCGDILTSNRGTTSQKMIALLGEDITQSNRITTVIPAKNNPFVTEELVAVANSVSPNGRFPKQTPADIDKMRNNIKNAWLEIDRLQSTFELAFINLVDGHCQFPNRRATQDAKIDFDHLEGLSFYSIPALLALVDQSYALAMKRSDQALEEKAKNEKKQKSSEHQAGAATAASYQSENVLVKVEDFDGSNITFSVTNIGAEGSLEPKFNTFSAYRNTSGNLAYNPTSLLTLSDAEGHKVPTMGVALLSSSGGDRLAIMPGETRKFVTSVASKVSPHAQLSLEFPANALDTEQAFALSFSDAIAVATTN</sequence>
<dbReference type="AlphaFoldDB" id="A0A0C3I6A2"/>
<dbReference type="RefSeq" id="WP_041155889.1">
    <property type="nucleotide sequence ID" value="NZ_CBCRVP010000002.1"/>
</dbReference>